<dbReference type="EMBL" id="PDJK01000002">
    <property type="protein sequence ID" value="PFG47938.1"/>
    <property type="molecule type" value="Genomic_DNA"/>
</dbReference>
<proteinExistence type="predicted"/>
<evidence type="ECO:0000313" key="1">
    <source>
        <dbReference type="EMBL" id="PFG47938.1"/>
    </source>
</evidence>
<accession>A0A2A9F9U0</accession>
<dbReference type="RefSeq" id="WP_098511974.1">
    <property type="nucleotide sequence ID" value="NZ_JBIAKZ010000055.1"/>
</dbReference>
<evidence type="ECO:0000313" key="2">
    <source>
        <dbReference type="Proteomes" id="UP000243542"/>
    </source>
</evidence>
<protein>
    <submittedName>
        <fullName evidence="1">Uncharacterized protein</fullName>
    </submittedName>
</protein>
<gene>
    <name evidence="1" type="ORF">ATK36_3004</name>
</gene>
<name>A0A2A9F9U0_9PSEU</name>
<reference evidence="1 2" key="1">
    <citation type="submission" date="2017-10" db="EMBL/GenBank/DDBJ databases">
        <title>Sequencing the genomes of 1000 actinobacteria strains.</title>
        <authorList>
            <person name="Klenk H.-P."/>
        </authorList>
    </citation>
    <scope>NUCLEOTIDE SEQUENCE [LARGE SCALE GENOMIC DNA]</scope>
    <source>
        <strain evidence="1 2">DSM 46092</strain>
    </source>
</reference>
<keyword evidence="2" id="KW-1185">Reference proteome</keyword>
<organism evidence="1 2">
    <name type="scientific">Amycolatopsis sulphurea</name>
    <dbReference type="NCBI Taxonomy" id="76022"/>
    <lineage>
        <taxon>Bacteria</taxon>
        <taxon>Bacillati</taxon>
        <taxon>Actinomycetota</taxon>
        <taxon>Actinomycetes</taxon>
        <taxon>Pseudonocardiales</taxon>
        <taxon>Pseudonocardiaceae</taxon>
        <taxon>Amycolatopsis</taxon>
    </lineage>
</organism>
<dbReference type="AlphaFoldDB" id="A0A2A9F9U0"/>
<comment type="caution">
    <text evidence="1">The sequence shown here is derived from an EMBL/GenBank/DDBJ whole genome shotgun (WGS) entry which is preliminary data.</text>
</comment>
<dbReference type="Proteomes" id="UP000243542">
    <property type="component" value="Unassembled WGS sequence"/>
</dbReference>
<sequence>MREILAAVGLFAIAFGAVTAIVGQASAPPVRRAGAPEPAAVRSVTSEAAFLIEQFGRVSRLPVGTLAHLVRELD</sequence>